<dbReference type="Proteomes" id="UP001633002">
    <property type="component" value="Unassembled WGS sequence"/>
</dbReference>
<gene>
    <name evidence="1" type="ORF">R1sor_013576</name>
</gene>
<name>A0ABD3H9X3_9MARC</name>
<dbReference type="AlphaFoldDB" id="A0ABD3H9X3"/>
<protein>
    <submittedName>
        <fullName evidence="1">Uncharacterized protein</fullName>
    </submittedName>
</protein>
<proteinExistence type="predicted"/>
<dbReference type="PANTHER" id="PTHR34958">
    <property type="entry name" value="CONDITIONAL LOSS-OF-GROWTH 1"/>
    <property type="match status" value="1"/>
</dbReference>
<accession>A0ABD3H9X3</accession>
<evidence type="ECO:0000313" key="1">
    <source>
        <dbReference type="EMBL" id="KAL3687267.1"/>
    </source>
</evidence>
<comment type="caution">
    <text evidence="1">The sequence shown here is derived from an EMBL/GenBank/DDBJ whole genome shotgun (WGS) entry which is preliminary data.</text>
</comment>
<reference evidence="1 2" key="1">
    <citation type="submission" date="2024-09" db="EMBL/GenBank/DDBJ databases">
        <title>Chromosome-scale assembly of Riccia sorocarpa.</title>
        <authorList>
            <person name="Paukszto L."/>
        </authorList>
    </citation>
    <scope>NUCLEOTIDE SEQUENCE [LARGE SCALE GENOMIC DNA]</scope>
    <source>
        <strain evidence="1">LP-2024</strain>
        <tissue evidence="1">Aerial parts of the thallus</tissue>
    </source>
</reference>
<keyword evidence="2" id="KW-1185">Reference proteome</keyword>
<evidence type="ECO:0000313" key="2">
    <source>
        <dbReference type="Proteomes" id="UP001633002"/>
    </source>
</evidence>
<sequence>MPRTEVFQLGAEGIVLQSITTDGMPGRTFKQCIDWWKSLLDDMDSRVAHTTATFLLKRMMTEEPRKYQRILQNLVFKAVNNEKLLENPYLEMRGIFQLSSECGSPSFQSES</sequence>
<dbReference type="EMBL" id="JBJQOH010000004">
    <property type="protein sequence ID" value="KAL3687267.1"/>
    <property type="molecule type" value="Genomic_DNA"/>
</dbReference>
<organism evidence="1 2">
    <name type="scientific">Riccia sorocarpa</name>
    <dbReference type="NCBI Taxonomy" id="122646"/>
    <lineage>
        <taxon>Eukaryota</taxon>
        <taxon>Viridiplantae</taxon>
        <taxon>Streptophyta</taxon>
        <taxon>Embryophyta</taxon>
        <taxon>Marchantiophyta</taxon>
        <taxon>Marchantiopsida</taxon>
        <taxon>Marchantiidae</taxon>
        <taxon>Marchantiales</taxon>
        <taxon>Ricciaceae</taxon>
        <taxon>Riccia</taxon>
    </lineage>
</organism>
<dbReference type="PANTHER" id="PTHR34958:SF1">
    <property type="entry name" value="ARMADILLO-LIKE HELICAL DOMAIN-CONTAINING PROTEIN"/>
    <property type="match status" value="1"/>
</dbReference>